<dbReference type="PANTHER" id="PTHR15577:SF2">
    <property type="entry name" value="ZINC FINGER PROTEIN 318"/>
    <property type="match status" value="1"/>
</dbReference>
<comment type="caution">
    <text evidence="3">The sequence shown here is derived from an EMBL/GenBank/DDBJ whole genome shotgun (WGS) entry which is preliminary data.</text>
</comment>
<keyword evidence="4" id="KW-1185">Reference proteome</keyword>
<dbReference type="InterPro" id="IPR036236">
    <property type="entry name" value="Znf_C2H2_sf"/>
</dbReference>
<feature type="compositionally biased region" description="Pro residues" evidence="1">
    <location>
        <begin position="1243"/>
        <end position="1262"/>
    </location>
</feature>
<feature type="compositionally biased region" description="Basic residues" evidence="1">
    <location>
        <begin position="118"/>
        <end position="131"/>
    </location>
</feature>
<accession>A0A6A4W872</accession>
<organism evidence="3 4">
    <name type="scientific">Amphibalanus amphitrite</name>
    <name type="common">Striped barnacle</name>
    <name type="synonym">Balanus amphitrite</name>
    <dbReference type="NCBI Taxonomy" id="1232801"/>
    <lineage>
        <taxon>Eukaryota</taxon>
        <taxon>Metazoa</taxon>
        <taxon>Ecdysozoa</taxon>
        <taxon>Arthropoda</taxon>
        <taxon>Crustacea</taxon>
        <taxon>Multicrustacea</taxon>
        <taxon>Cirripedia</taxon>
        <taxon>Thoracica</taxon>
        <taxon>Thoracicalcarea</taxon>
        <taxon>Balanomorpha</taxon>
        <taxon>Balanoidea</taxon>
        <taxon>Balanidae</taxon>
        <taxon>Amphibalaninae</taxon>
        <taxon>Amphibalanus</taxon>
    </lineage>
</organism>
<protein>
    <submittedName>
        <fullName evidence="3">Zinc finger matrin-type protein</fullName>
    </submittedName>
</protein>
<feature type="compositionally biased region" description="Pro residues" evidence="1">
    <location>
        <begin position="263"/>
        <end position="301"/>
    </location>
</feature>
<dbReference type="GO" id="GO:0045892">
    <property type="term" value="P:negative regulation of DNA-templated transcription"/>
    <property type="evidence" value="ECO:0007669"/>
    <property type="project" value="TreeGrafter"/>
</dbReference>
<reference evidence="3 4" key="1">
    <citation type="submission" date="2019-07" db="EMBL/GenBank/DDBJ databases">
        <title>Draft genome assembly of a fouling barnacle, Amphibalanus amphitrite (Darwin, 1854): The first reference genome for Thecostraca.</title>
        <authorList>
            <person name="Kim W."/>
        </authorList>
    </citation>
    <scope>NUCLEOTIDE SEQUENCE [LARGE SCALE GENOMIC DNA]</scope>
    <source>
        <strain evidence="3">SNU_AA5</strain>
        <tissue evidence="3">Soma without cirri and trophi</tissue>
    </source>
</reference>
<gene>
    <name evidence="3" type="ORF">FJT64_002971</name>
</gene>
<dbReference type="InterPro" id="IPR013087">
    <property type="entry name" value="Znf_C2H2_type"/>
</dbReference>
<feature type="region of interest" description="Disordered" evidence="1">
    <location>
        <begin position="1108"/>
        <end position="1152"/>
    </location>
</feature>
<dbReference type="GO" id="GO:0008270">
    <property type="term" value="F:zinc ion binding"/>
    <property type="evidence" value="ECO:0007669"/>
    <property type="project" value="InterPro"/>
</dbReference>
<feature type="compositionally biased region" description="Low complexity" evidence="1">
    <location>
        <begin position="318"/>
        <end position="334"/>
    </location>
</feature>
<evidence type="ECO:0000313" key="4">
    <source>
        <dbReference type="Proteomes" id="UP000440578"/>
    </source>
</evidence>
<feature type="compositionally biased region" description="Basic residues" evidence="1">
    <location>
        <begin position="187"/>
        <end position="206"/>
    </location>
</feature>
<feature type="domain" description="C2H2-type" evidence="2">
    <location>
        <begin position="888"/>
        <end position="910"/>
    </location>
</feature>
<sequence length="1329" mass="144216">MEQEDTSVSPLGGINIAAKPKKSILKRSDPEPSEAPGDGAGDDGSDASKRPVPFSRIIPELSRLEEEDARLASAAAIASDLQSVSSAASLSPLSSDDEVGGKPRPDPGAKPAPPSSGRPRRRRGGNRHIPRRPPALPGAEPLSPAGREFPPRGALPMRGRSPSPARMVRYSPSPERGPPRVRPSRTPPRRSRGRRSRSRSPRRRSRSPGWYRRGPSPRHRRSPGRRRWSRSPSPRRRRTRSRSRSPPWGRNVERSLLAMSRTPGPPPPGYGPPAGPPGYPAMPYPPVAGAPSHPAFPPQPFPGMAVPMAPGPAPPFGQPMYAAPGVPRPVYVQPPGQPPQQPVPQQPTPPGASTPSSSGVPEHMDSDRRQPSVPRLLTDVQQASQTPPAGAGSLKPEKLPSEEVESAELVEVKKKSPWMTQQLLDMKNELEALRFTSFPYSDRFRKAREYQQLLNEARAKLGFAETKLKLTADGQVITLSPGTLIRLKTKQDEILAQRDRLAGELHQLKMEQKEHGDNNVIMRNGKPVNNWELHQNLKKQGELLKALEPVSSILAQLKQLLDPFCAKLEKGIITDVGQALVKQAQDEAEDDDAASTPTPTAAPSKSEVSYLLLGDETLAAVQVYIREQESRASFGSALPPGRIRLVSRPDVEFSSVEFRHWVRAAVRQSGAGTLVLLAGAGCLESGHTAGGWSFSRAVAPLLPLLRDLRADGLTRVVVVGLPVKLGADKDDRAAQFNAALQEQLENAGPHVPRVIYTPVKGGPKDGFGEQTEGGLTLDLYDTLRLVIEKCEQKLPKPVRLPSTADSGDANELDSLKDASEKLQDLLDGLRGRLAGDEAAGLGAVAALIAKLKDRPIGADQMPKEAEEPVNLNAEDPGVFFRDPADHVCLHCTKIFLNAKTYLEHLKSEEHRKQYLTALQNVPETPWRKDIPPIEKKKKNAESKPIKGKYLPYRLDMFIRVECWYCKVCEMFVGDLRCASSHLKSRRHNAKYDEYLENNPSYHAVVGETRSRLLVRCAEEQEQRIRQRREEEAQKRGDRLNERMRRQSEGAVQDVTDEVGAAAGAAVAVTPPAVTKKAGIKLNLLTSSAPAPDEMGQLKRKVQANLAAEQESKKAKVETAEKEVKQAATKKEKEAEARKGKVEKAPEGLVPTVSNLPEAEAAAAAKVKITLPEKLSQKPAAGATAVKKKAVPIVGKLPKLRVKKPEPAKPAAEPPQPPGQLSKSELATLELANRKEVLATIPRPACPPPGTTPAPAAPAPTAPTAPAVLLAPPQTEAISDDENPASDVLDLLDIDLPDADERADADELKMLGICDEDVAAQQLPATRPPP</sequence>
<feature type="compositionally biased region" description="Basic and acidic residues" evidence="1">
    <location>
        <begin position="1023"/>
        <end position="1047"/>
    </location>
</feature>
<dbReference type="InterPro" id="IPR003604">
    <property type="entry name" value="Matrin/U1-like-C_Znf_C2H2"/>
</dbReference>
<dbReference type="OrthoDB" id="10072641at2759"/>
<feature type="region of interest" description="Disordered" evidence="1">
    <location>
        <begin position="1195"/>
        <end position="1283"/>
    </location>
</feature>
<dbReference type="PANTHER" id="PTHR15577">
    <property type="entry name" value="ZINC FINGER CONTAINING PROTEIN"/>
    <property type="match status" value="1"/>
</dbReference>
<feature type="region of interest" description="Disordered" evidence="1">
    <location>
        <begin position="1023"/>
        <end position="1051"/>
    </location>
</feature>
<dbReference type="InterPro" id="IPR055309">
    <property type="entry name" value="Znf318-like"/>
</dbReference>
<dbReference type="SMART" id="SM00451">
    <property type="entry name" value="ZnF_U1"/>
    <property type="match status" value="2"/>
</dbReference>
<feature type="compositionally biased region" description="Basic residues" evidence="1">
    <location>
        <begin position="215"/>
        <end position="243"/>
    </location>
</feature>
<dbReference type="PROSITE" id="PS00028">
    <property type="entry name" value="ZINC_FINGER_C2H2_1"/>
    <property type="match status" value="1"/>
</dbReference>
<feature type="compositionally biased region" description="Low complexity" evidence="1">
    <location>
        <begin position="1263"/>
        <end position="1272"/>
    </location>
</feature>
<dbReference type="GO" id="GO:0045893">
    <property type="term" value="P:positive regulation of DNA-templated transcription"/>
    <property type="evidence" value="ECO:0007669"/>
    <property type="project" value="TreeGrafter"/>
</dbReference>
<evidence type="ECO:0000313" key="3">
    <source>
        <dbReference type="EMBL" id="KAF0302223.1"/>
    </source>
</evidence>
<feature type="region of interest" description="Disordered" evidence="1">
    <location>
        <begin position="1"/>
        <end position="61"/>
    </location>
</feature>
<feature type="compositionally biased region" description="Basic and acidic residues" evidence="1">
    <location>
        <begin position="1109"/>
        <end position="1145"/>
    </location>
</feature>
<feature type="region of interest" description="Disordered" evidence="1">
    <location>
        <begin position="79"/>
        <end position="408"/>
    </location>
</feature>
<name>A0A6A4W872_AMPAM</name>
<feature type="compositionally biased region" description="Pro residues" evidence="1">
    <location>
        <begin position="335"/>
        <end position="352"/>
    </location>
</feature>
<dbReference type="Proteomes" id="UP000440578">
    <property type="component" value="Unassembled WGS sequence"/>
</dbReference>
<dbReference type="SUPFAM" id="SSF57667">
    <property type="entry name" value="beta-beta-alpha zinc fingers"/>
    <property type="match status" value="2"/>
</dbReference>
<dbReference type="GO" id="GO:0003676">
    <property type="term" value="F:nucleic acid binding"/>
    <property type="evidence" value="ECO:0007669"/>
    <property type="project" value="InterPro"/>
</dbReference>
<feature type="compositionally biased region" description="Low complexity" evidence="1">
    <location>
        <begin position="594"/>
        <end position="606"/>
    </location>
</feature>
<dbReference type="EMBL" id="VIIS01001080">
    <property type="protein sequence ID" value="KAF0302223.1"/>
    <property type="molecule type" value="Genomic_DNA"/>
</dbReference>
<feature type="region of interest" description="Disordered" evidence="1">
    <location>
        <begin position="584"/>
        <end position="606"/>
    </location>
</feature>
<evidence type="ECO:0000259" key="2">
    <source>
        <dbReference type="PROSITE" id="PS00028"/>
    </source>
</evidence>
<dbReference type="GO" id="GO:0005654">
    <property type="term" value="C:nucleoplasm"/>
    <property type="evidence" value="ECO:0007669"/>
    <property type="project" value="TreeGrafter"/>
</dbReference>
<feature type="compositionally biased region" description="Low complexity" evidence="1">
    <location>
        <begin position="79"/>
        <end position="94"/>
    </location>
</feature>
<evidence type="ECO:0000256" key="1">
    <source>
        <dbReference type="SAM" id="MobiDB-lite"/>
    </source>
</evidence>
<proteinExistence type="predicted"/>